<feature type="region of interest" description="Disordered" evidence="1">
    <location>
        <begin position="64"/>
        <end position="221"/>
    </location>
</feature>
<gene>
    <name evidence="2" type="ORF">UTRI_03918_B</name>
</gene>
<evidence type="ECO:0000256" key="1">
    <source>
        <dbReference type="SAM" id="MobiDB-lite"/>
    </source>
</evidence>
<feature type="compositionally biased region" description="Basic and acidic residues" evidence="1">
    <location>
        <begin position="127"/>
        <end position="144"/>
    </location>
</feature>
<dbReference type="OrthoDB" id="2555793at2759"/>
<feature type="compositionally biased region" description="Low complexity" evidence="1">
    <location>
        <begin position="9"/>
        <end position="20"/>
    </location>
</feature>
<feature type="region of interest" description="Disordered" evidence="1">
    <location>
        <begin position="1"/>
        <end position="20"/>
    </location>
</feature>
<protein>
    <submittedName>
        <fullName evidence="2">Uncharacterized protein</fullName>
    </submittedName>
</protein>
<accession>A0A5C3EAS7</accession>
<feature type="compositionally biased region" description="Low complexity" evidence="1">
    <location>
        <begin position="84"/>
        <end position="119"/>
    </location>
</feature>
<name>A0A5C3EAS7_9BASI</name>
<dbReference type="AlphaFoldDB" id="A0A5C3EAS7"/>
<keyword evidence="3" id="KW-1185">Reference proteome</keyword>
<evidence type="ECO:0000313" key="3">
    <source>
        <dbReference type="Proteomes" id="UP000324022"/>
    </source>
</evidence>
<evidence type="ECO:0000313" key="2">
    <source>
        <dbReference type="EMBL" id="SPO26626.1"/>
    </source>
</evidence>
<proteinExistence type="predicted"/>
<dbReference type="EMBL" id="OOIN01000015">
    <property type="protein sequence ID" value="SPO26626.1"/>
    <property type="molecule type" value="Genomic_DNA"/>
</dbReference>
<organism evidence="2 3">
    <name type="scientific">Ustilago trichophora</name>
    <dbReference type="NCBI Taxonomy" id="86804"/>
    <lineage>
        <taxon>Eukaryota</taxon>
        <taxon>Fungi</taxon>
        <taxon>Dikarya</taxon>
        <taxon>Basidiomycota</taxon>
        <taxon>Ustilaginomycotina</taxon>
        <taxon>Ustilaginomycetes</taxon>
        <taxon>Ustilaginales</taxon>
        <taxon>Ustilaginaceae</taxon>
        <taxon>Ustilago</taxon>
    </lineage>
</organism>
<reference evidence="2 3" key="1">
    <citation type="submission" date="2018-03" db="EMBL/GenBank/DDBJ databases">
        <authorList>
            <person name="Guldener U."/>
        </authorList>
    </citation>
    <scope>NUCLEOTIDE SEQUENCE [LARGE SCALE GENOMIC DNA]</scope>
    <source>
        <strain evidence="2 3">NBRC100155</strain>
    </source>
</reference>
<dbReference type="Proteomes" id="UP000324022">
    <property type="component" value="Unassembled WGS sequence"/>
</dbReference>
<sequence>MSRAPPLMPSSSSGHSYSSPKLGAAAIYSTSSPTGSPRPYFAQHLPGTLSPYRDASARYAHLGSPRISSLSRDATAALKGSNYPTSSSRPTSPTPRSRSPSPSSDSAESSASSSRASRAPVDDQAQLDDRPLLTRSDSSSRRDVPPQPADNDDSAPGPGPNIDSPSGLKRVHQLQPIDTKSPAVTGPAVTGPAVTGPAVTGPAVTGPAVTGPDPFEALRGHRDSQTQCLAIGVIANTPKALLNRSTRET</sequence>
<feature type="region of interest" description="Disordered" evidence="1">
    <location>
        <begin position="27"/>
        <end position="51"/>
    </location>
</feature>